<organism evidence="2 3">
    <name type="scientific">Streptomyces ramulosus</name>
    <dbReference type="NCBI Taxonomy" id="47762"/>
    <lineage>
        <taxon>Bacteria</taxon>
        <taxon>Bacillati</taxon>
        <taxon>Actinomycetota</taxon>
        <taxon>Actinomycetes</taxon>
        <taxon>Kitasatosporales</taxon>
        <taxon>Streptomycetaceae</taxon>
        <taxon>Streptomyces</taxon>
    </lineage>
</organism>
<sequence>MSPSKDPRPDPPVTYGQVGGAHLSIRVDGEALRTYGEQIGGPDGGGGLVEDLGNEVSKIFKALTDLQVGWAGRTEEEAGAFFRRLDACLTSLFGKGGDSESQANSVLARVAFSLTLAGNNYLAAEDASYQEFGDFASQLLSWGGSGGGNPEDVTDATKSAIGEKF</sequence>
<comment type="caution">
    <text evidence="2">The sequence shown here is derived from an EMBL/GenBank/DDBJ whole genome shotgun (WGS) entry which is preliminary data.</text>
</comment>
<evidence type="ECO:0000313" key="2">
    <source>
        <dbReference type="EMBL" id="MFC5896203.1"/>
    </source>
</evidence>
<reference evidence="3" key="1">
    <citation type="journal article" date="2019" name="Int. J. Syst. Evol. Microbiol.">
        <title>The Global Catalogue of Microorganisms (GCM) 10K type strain sequencing project: providing services to taxonomists for standard genome sequencing and annotation.</title>
        <authorList>
            <consortium name="The Broad Institute Genomics Platform"/>
            <consortium name="The Broad Institute Genome Sequencing Center for Infectious Disease"/>
            <person name="Wu L."/>
            <person name="Ma J."/>
        </authorList>
    </citation>
    <scope>NUCLEOTIDE SEQUENCE [LARGE SCALE GENOMIC DNA]</scope>
    <source>
        <strain evidence="3">CGMCC 1.15809</strain>
    </source>
</reference>
<keyword evidence="3" id="KW-1185">Reference proteome</keyword>
<dbReference type="Proteomes" id="UP001596241">
    <property type="component" value="Unassembled WGS sequence"/>
</dbReference>
<name>A0ABW1FRN1_9ACTN</name>
<feature type="region of interest" description="Disordered" evidence="1">
    <location>
        <begin position="146"/>
        <end position="165"/>
    </location>
</feature>
<dbReference type="EMBL" id="JBHSPW010000013">
    <property type="protein sequence ID" value="MFC5896203.1"/>
    <property type="molecule type" value="Genomic_DNA"/>
</dbReference>
<proteinExistence type="predicted"/>
<protein>
    <submittedName>
        <fullName evidence="2">Uncharacterized protein</fullName>
    </submittedName>
</protein>
<gene>
    <name evidence="2" type="ORF">ACFP3M_25740</name>
</gene>
<evidence type="ECO:0000313" key="3">
    <source>
        <dbReference type="Proteomes" id="UP001596241"/>
    </source>
</evidence>
<dbReference type="RefSeq" id="WP_345089784.1">
    <property type="nucleotide sequence ID" value="NZ_BAAAWG010000016.1"/>
</dbReference>
<evidence type="ECO:0000256" key="1">
    <source>
        <dbReference type="SAM" id="MobiDB-lite"/>
    </source>
</evidence>
<accession>A0ABW1FRN1</accession>